<reference evidence="2 3" key="1">
    <citation type="submission" date="2019-02" db="EMBL/GenBank/DDBJ databases">
        <title>Deep-cultivation of Planctomycetes and their phenomic and genomic characterization uncovers novel biology.</title>
        <authorList>
            <person name="Wiegand S."/>
            <person name="Jogler M."/>
            <person name="Boedeker C."/>
            <person name="Pinto D."/>
            <person name="Vollmers J."/>
            <person name="Rivas-Marin E."/>
            <person name="Kohn T."/>
            <person name="Peeters S.H."/>
            <person name="Heuer A."/>
            <person name="Rast P."/>
            <person name="Oberbeckmann S."/>
            <person name="Bunk B."/>
            <person name="Jeske O."/>
            <person name="Meyerdierks A."/>
            <person name="Storesund J.E."/>
            <person name="Kallscheuer N."/>
            <person name="Luecker S."/>
            <person name="Lage O.M."/>
            <person name="Pohl T."/>
            <person name="Merkel B.J."/>
            <person name="Hornburger P."/>
            <person name="Mueller R.-W."/>
            <person name="Bruemmer F."/>
            <person name="Labrenz M."/>
            <person name="Spormann A.M."/>
            <person name="Op den Camp H."/>
            <person name="Overmann J."/>
            <person name="Amann R."/>
            <person name="Jetten M.S.M."/>
            <person name="Mascher T."/>
            <person name="Medema M.H."/>
            <person name="Devos D.P."/>
            <person name="Kaster A.-K."/>
            <person name="Ovreas L."/>
            <person name="Rohde M."/>
            <person name="Galperin M.Y."/>
            <person name="Jogler C."/>
        </authorList>
    </citation>
    <scope>NUCLEOTIDE SEQUENCE [LARGE SCALE GENOMIC DNA]</scope>
    <source>
        <strain evidence="2 3">Pan216</strain>
    </source>
</reference>
<gene>
    <name evidence="2" type="ORF">Pan216_27500</name>
</gene>
<dbReference type="AlphaFoldDB" id="A0A518B4I3"/>
<evidence type="ECO:0000313" key="2">
    <source>
        <dbReference type="EMBL" id="QDU61885.1"/>
    </source>
</evidence>
<dbReference type="EMBL" id="CP036279">
    <property type="protein sequence ID" value="QDU61885.1"/>
    <property type="molecule type" value="Genomic_DNA"/>
</dbReference>
<dbReference type="Proteomes" id="UP000317093">
    <property type="component" value="Chromosome"/>
</dbReference>
<sequence>MALKPLRQWSAPSHLAKVGNRSASRPSLDAPSTHSVPSPKGCRGLPSRSKYAERFPWERALEGDRAGVTCVDRRMLIHRPSEMEAMSGHRSAQRASRERVTGIEGPGAWSAWTNALPELFALLTFYRCLWRKMWRFLKEIVDLRRTELGKDLFFA</sequence>
<dbReference type="KEGG" id="knv:Pan216_27500"/>
<feature type="region of interest" description="Disordered" evidence="1">
    <location>
        <begin position="1"/>
        <end position="48"/>
    </location>
</feature>
<protein>
    <submittedName>
        <fullName evidence="2">Uncharacterized protein</fullName>
    </submittedName>
</protein>
<evidence type="ECO:0000256" key="1">
    <source>
        <dbReference type="SAM" id="MobiDB-lite"/>
    </source>
</evidence>
<accession>A0A518B4I3</accession>
<keyword evidence="3" id="KW-1185">Reference proteome</keyword>
<proteinExistence type="predicted"/>
<feature type="compositionally biased region" description="Polar residues" evidence="1">
    <location>
        <begin position="21"/>
        <end position="36"/>
    </location>
</feature>
<evidence type="ECO:0000313" key="3">
    <source>
        <dbReference type="Proteomes" id="UP000317093"/>
    </source>
</evidence>
<name>A0A518B4I3_9BACT</name>
<organism evidence="2 3">
    <name type="scientific">Kolteria novifilia</name>
    <dbReference type="NCBI Taxonomy" id="2527975"/>
    <lineage>
        <taxon>Bacteria</taxon>
        <taxon>Pseudomonadati</taxon>
        <taxon>Planctomycetota</taxon>
        <taxon>Planctomycetia</taxon>
        <taxon>Kolteriales</taxon>
        <taxon>Kolteriaceae</taxon>
        <taxon>Kolteria</taxon>
    </lineage>
</organism>